<evidence type="ECO:0000313" key="3">
    <source>
        <dbReference type="Proteomes" id="UP001057877"/>
    </source>
</evidence>
<feature type="region of interest" description="Disordered" evidence="1">
    <location>
        <begin position="31"/>
        <end position="79"/>
    </location>
</feature>
<dbReference type="EMBL" id="CP091430">
    <property type="protein sequence ID" value="UVI29354.1"/>
    <property type="molecule type" value="Genomic_DNA"/>
</dbReference>
<evidence type="ECO:0000256" key="1">
    <source>
        <dbReference type="SAM" id="MobiDB-lite"/>
    </source>
</evidence>
<dbReference type="Proteomes" id="UP001057877">
    <property type="component" value="Chromosome"/>
</dbReference>
<dbReference type="InterPro" id="IPR050490">
    <property type="entry name" value="Bact_solute-bd_prot1"/>
</dbReference>
<accession>A0ABY5S6R0</accession>
<keyword evidence="3" id="KW-1185">Reference proteome</keyword>
<evidence type="ECO:0000313" key="2">
    <source>
        <dbReference type="EMBL" id="UVI29354.1"/>
    </source>
</evidence>
<dbReference type="SUPFAM" id="SSF53850">
    <property type="entry name" value="Periplasmic binding protein-like II"/>
    <property type="match status" value="1"/>
</dbReference>
<dbReference type="Gene3D" id="3.40.190.10">
    <property type="entry name" value="Periplasmic binding protein-like II"/>
    <property type="match status" value="1"/>
</dbReference>
<proteinExistence type="predicted"/>
<dbReference type="PANTHER" id="PTHR43649:SF27">
    <property type="entry name" value="EXTRACELLULAR SOLUTE-BINDING PROTEIN FAMILY 1"/>
    <property type="match status" value="1"/>
</dbReference>
<feature type="compositionally biased region" description="Basic and acidic residues" evidence="1">
    <location>
        <begin position="48"/>
        <end position="66"/>
    </location>
</feature>
<dbReference type="Gene3D" id="2.60.120.260">
    <property type="entry name" value="Galactose-binding domain-like"/>
    <property type="match status" value="2"/>
</dbReference>
<organism evidence="2 3">
    <name type="scientific">Paenibacillus spongiae</name>
    <dbReference type="NCBI Taxonomy" id="2909671"/>
    <lineage>
        <taxon>Bacteria</taxon>
        <taxon>Bacillati</taxon>
        <taxon>Bacillota</taxon>
        <taxon>Bacilli</taxon>
        <taxon>Bacillales</taxon>
        <taxon>Paenibacillaceae</taxon>
        <taxon>Paenibacillus</taxon>
    </lineage>
</organism>
<dbReference type="Pfam" id="PF01547">
    <property type="entry name" value="SBP_bac_1"/>
    <property type="match status" value="1"/>
</dbReference>
<dbReference type="RefSeq" id="WP_258385443.1">
    <property type="nucleotide sequence ID" value="NZ_CP091430.1"/>
</dbReference>
<dbReference type="InterPro" id="IPR006059">
    <property type="entry name" value="SBP"/>
</dbReference>
<reference evidence="2" key="1">
    <citation type="submission" date="2022-01" db="EMBL/GenBank/DDBJ databases">
        <title>Paenibacillus spongiae sp. nov., isolated from marine sponge.</title>
        <authorList>
            <person name="Li Z."/>
            <person name="Zhang M."/>
        </authorList>
    </citation>
    <scope>NUCLEOTIDE SEQUENCE</scope>
    <source>
        <strain evidence="2">PHS-Z3</strain>
    </source>
</reference>
<name>A0ABY5S6R0_9BACL</name>
<protein>
    <submittedName>
        <fullName evidence="2">Extracellular solute-binding protein</fullName>
    </submittedName>
</protein>
<dbReference type="PANTHER" id="PTHR43649">
    <property type="entry name" value="ARABINOSE-BINDING PROTEIN-RELATED"/>
    <property type="match status" value="1"/>
</dbReference>
<sequence length="996" mass="113946">MTGGERRRPGFRLLILFLSIVLIGTSNVAGPTNGKRSAHAESGSLADRTQDAIPEQKEPYYYDVRKKREQVKTPPGSKETIVQAAKFARKSEDAVVTSGSYQGKDDVLIWSSVSGWVEYEVEVGQDGLYEMAAEYYPLPDDNRRNRRASILSMQINGVYPFREARSMSFEREFRNEPPRFDADGNQLQSSIVEIEEWKSKPFRDSDGAYARPLLWHLQQGRNVIRIHLSQQPMAIKSFTIKPPSTIPAYEEVRRTYPGESAPSEESIVIEAEQFSRKNSTSIQAQYDRDALTTPKSLKNRAYNSLGAWGWYKGGHVVSWEFEVPEDGLYKIGMRANQNLRKNLSVSRTIYIDGQVPFEELQSYPIPYAPGWRGYMIEDSEGRPMEFYLKKGKHTITMEAGYEPYMAVIAEVEPMVASLKAVLERIKSATGNRQDDQFRVWDVEKDIPGVTDDLKRIKDGLHELVGKLREINQEVDIVAQTYRASAKDIDDLLRKPEKIPTSHLTLGSVLDQLQEQYRNFMDAPLQIDKLYITPAQASFPRMEASLFEKTKGMFATLMYSFNDRNRIGKQNGDVLNVWMMMGRDYVDELQMLADEQFTPEYGIQVKVNLVQSPDLLILAKASGILPDVALGIPGEMPFEMALRGAALNIRSLPGGDELIAKYHPGAMLPFYYDGGYYGLPETTSFKVLFYRKDILRKLDLQVPETWDDVYRMIPALLQKQYNFHVPPDDFSMMFFQNGAELYTPDGMSTALNKPEAFDAFKKWTDLFNIHGLERQVQSFYNQFRAGTMPIGIADFNMYMQLMIAAPDILNEWAIAPIPGTRQPDGSIIRWAAGSNPTSAMLFNDTPEHKRDLSWKFLQWYLSDDTQTDYGLNMEQFRGEAFRWNTANVRAFANMPWKKEDLKVILEQWRWVKDIPNVPGGYMSTRELANAWNRAVVPESQALEMPRIALEKGIKAITRELVRKQQEFHFRDETGNVVRTLDLPQIQEPWKGADIDVE</sequence>
<gene>
    <name evidence="2" type="ORF">L1F29_28665</name>
</gene>